<evidence type="ECO:0000256" key="1">
    <source>
        <dbReference type="SAM" id="Coils"/>
    </source>
</evidence>
<accession>A0ABT1U7L8</accession>
<dbReference type="Gene3D" id="3.40.50.10610">
    <property type="entry name" value="ABC-type transport auxiliary lipoprotein component"/>
    <property type="match status" value="1"/>
</dbReference>
<comment type="caution">
    <text evidence="4">The sequence shown here is derived from an EMBL/GenBank/DDBJ whole genome shotgun (WGS) entry which is preliminary data.</text>
</comment>
<evidence type="ECO:0000313" key="4">
    <source>
        <dbReference type="EMBL" id="MCQ8129777.1"/>
    </source>
</evidence>
<dbReference type="EMBL" id="JANIBK010000098">
    <property type="protein sequence ID" value="MCQ8129777.1"/>
    <property type="molecule type" value="Genomic_DNA"/>
</dbReference>
<evidence type="ECO:0000256" key="2">
    <source>
        <dbReference type="SAM" id="SignalP"/>
    </source>
</evidence>
<organism evidence="4 5">
    <name type="scientific">Methylomonas rivi</name>
    <dbReference type="NCBI Taxonomy" id="2952226"/>
    <lineage>
        <taxon>Bacteria</taxon>
        <taxon>Pseudomonadati</taxon>
        <taxon>Pseudomonadota</taxon>
        <taxon>Gammaproteobacteria</taxon>
        <taxon>Methylococcales</taxon>
        <taxon>Methylococcaceae</taxon>
        <taxon>Methylomonas</taxon>
    </lineage>
</organism>
<reference evidence="4 5" key="1">
    <citation type="submission" date="2022-07" db="EMBL/GenBank/DDBJ databases">
        <title>Methylomonas rivi sp. nov., Methylomonas rosea sp. nov., Methylomonas aureus sp. nov. and Methylomonas subterranea sp. nov., four novel methanotrophs isolated from a freshwater creek and the deep terrestrial subsurface.</title>
        <authorList>
            <person name="Abin C."/>
            <person name="Sankaranarayanan K."/>
            <person name="Garner C."/>
            <person name="Sindelar R."/>
            <person name="Kotary K."/>
            <person name="Garner R."/>
            <person name="Barclay S."/>
            <person name="Lawson P."/>
            <person name="Krumholz L."/>
        </authorList>
    </citation>
    <scope>NUCLEOTIDE SEQUENCE [LARGE SCALE GENOMIC DNA]</scope>
    <source>
        <strain evidence="4 5">WSC-6</strain>
    </source>
</reference>
<dbReference type="Pfam" id="PF03886">
    <property type="entry name" value="ABC_trans_aux"/>
    <property type="match status" value="1"/>
</dbReference>
<name>A0ABT1U7L8_9GAMM</name>
<dbReference type="RefSeq" id="WP_256616205.1">
    <property type="nucleotide sequence ID" value="NZ_JANIBK010000098.1"/>
</dbReference>
<protein>
    <submittedName>
        <fullName evidence="4">PqiC family protein</fullName>
    </submittedName>
</protein>
<dbReference type="Proteomes" id="UP001524586">
    <property type="component" value="Unassembled WGS sequence"/>
</dbReference>
<sequence length="197" mass="21522">MRYLLRTLLGTILLSQTACIGSSPAARFYLLEPIASADAPATAAVLDKPTVALAPVRIPHYLERAQLVTASGKNTYQLDEWHRWAESLDDNITRVVLRDLSLLMPADVVSANSQRARQAKLALAVSILEFHIDPNGQARLSAQWQASRNDEVILSRQSSFTAAADNNDAQLKVEALNQCLSQLNREMAAALSAINTD</sequence>
<keyword evidence="5" id="KW-1185">Reference proteome</keyword>
<evidence type="ECO:0000259" key="3">
    <source>
        <dbReference type="Pfam" id="PF03886"/>
    </source>
</evidence>
<evidence type="ECO:0000313" key="5">
    <source>
        <dbReference type="Proteomes" id="UP001524586"/>
    </source>
</evidence>
<feature type="coiled-coil region" evidence="1">
    <location>
        <begin position="166"/>
        <end position="193"/>
    </location>
</feature>
<proteinExistence type="predicted"/>
<keyword evidence="1" id="KW-0175">Coiled coil</keyword>
<dbReference type="SUPFAM" id="SSF159594">
    <property type="entry name" value="XCC0632-like"/>
    <property type="match status" value="1"/>
</dbReference>
<feature type="chain" id="PRO_5046546518" evidence="2">
    <location>
        <begin position="21"/>
        <end position="197"/>
    </location>
</feature>
<feature type="signal peptide" evidence="2">
    <location>
        <begin position="1"/>
        <end position="20"/>
    </location>
</feature>
<dbReference type="InterPro" id="IPR005586">
    <property type="entry name" value="ABC_trans_aux"/>
</dbReference>
<gene>
    <name evidence="4" type="ORF">NP596_15060</name>
</gene>
<keyword evidence="2" id="KW-0732">Signal</keyword>
<feature type="domain" description="ABC-type transport auxiliary lipoprotein component" evidence="3">
    <location>
        <begin position="29"/>
        <end position="188"/>
    </location>
</feature>